<gene>
    <name evidence="5" type="ORF">UFOPK1762_01342</name>
    <name evidence="6" type="ORF">UFOPK2969_01335</name>
    <name evidence="3" type="ORF">UFOPK3331_01533</name>
    <name evidence="7" type="ORF">UFOPK3785_01612</name>
    <name evidence="4" type="ORF">UFOPK4201_01128</name>
</gene>
<evidence type="ECO:0000313" key="6">
    <source>
        <dbReference type="EMBL" id="CAB4798567.1"/>
    </source>
</evidence>
<dbReference type="EMBL" id="CAFAAD010000110">
    <property type="protein sequence ID" value="CAB4798567.1"/>
    <property type="molecule type" value="Genomic_DNA"/>
</dbReference>
<organism evidence="5">
    <name type="scientific">freshwater metagenome</name>
    <dbReference type="NCBI Taxonomy" id="449393"/>
    <lineage>
        <taxon>unclassified sequences</taxon>
        <taxon>metagenomes</taxon>
        <taxon>ecological metagenomes</taxon>
    </lineage>
</organism>
<dbReference type="PANTHER" id="PTHR24096:SF323">
    <property type="entry name" value="BLR3536 PROTEIN"/>
    <property type="match status" value="1"/>
</dbReference>
<dbReference type="InterPro" id="IPR020845">
    <property type="entry name" value="AMP-binding_CS"/>
</dbReference>
<dbReference type="Gene3D" id="3.30.300.30">
    <property type="match status" value="1"/>
</dbReference>
<feature type="domain" description="AMP-dependent synthetase/ligase" evidence="1">
    <location>
        <begin position="6"/>
        <end position="362"/>
    </location>
</feature>
<dbReference type="AlphaFoldDB" id="A0A6J6FVM7"/>
<dbReference type="GO" id="GO:0016405">
    <property type="term" value="F:CoA-ligase activity"/>
    <property type="evidence" value="ECO:0007669"/>
    <property type="project" value="TreeGrafter"/>
</dbReference>
<dbReference type="Gene3D" id="3.40.50.12780">
    <property type="entry name" value="N-terminal domain of ligase-like"/>
    <property type="match status" value="1"/>
</dbReference>
<evidence type="ECO:0000313" key="4">
    <source>
        <dbReference type="EMBL" id="CAB4371904.1"/>
    </source>
</evidence>
<sequence length="512" mass="56745">MYPGEHGRTTPNKAAVIMGSSGTVVTYAELDERSKRLARYLAEQGLVRGDMVALFAENNPRYFEVAWAALRSGMYLVTVNRYLQAEEAAYLITDSNAKAFISTNNQAKVAQEMLAFIPDCPVRLMMDGTVDGFESYEDALASTTDEVLASQPRGDFMLYSSGTTGRPKGIKRGLPDRMVDDGQGGTISLLLEFMLGMNSESIYLCPAPLYHSAAIIWSCGVHELGGTVVVLEKFDAEEFLRVVERDSVTHAQVVPTMMVRMLALPDDVKARYDLSSLKLMVHAAAPCPPEAKRQMIEWLGPIVSEYYAGTEGNGMTFLTSEEWLAHPGSVGKPINGIPHICDEEGAELETGGIGLVYFEQPQANFEYHGDPEKTKDSRHPQRDNWMTLGDIGYLDEDGFLYLTDRRAFTIISGGVNIYPAEIESALIMHPDVVDVAVFGLPDPEFGEYVHAVVQLEPGIAADDATIERLRTYAREQLAGFKVPRVIDFRDELPRLPTGKLYKQQIRDEYLGR</sequence>
<evidence type="ECO:0000259" key="2">
    <source>
        <dbReference type="Pfam" id="PF13193"/>
    </source>
</evidence>
<reference evidence="5" key="1">
    <citation type="submission" date="2020-05" db="EMBL/GenBank/DDBJ databases">
        <authorList>
            <person name="Chiriac C."/>
            <person name="Salcher M."/>
            <person name="Ghai R."/>
            <person name="Kavagutti S V."/>
        </authorList>
    </citation>
    <scope>NUCLEOTIDE SEQUENCE</scope>
</reference>
<proteinExistence type="predicted"/>
<dbReference type="EMBL" id="CAEUNJ010000046">
    <property type="protein sequence ID" value="CAB4371904.1"/>
    <property type="molecule type" value="Genomic_DNA"/>
</dbReference>
<dbReference type="Pfam" id="PF00501">
    <property type="entry name" value="AMP-binding"/>
    <property type="match status" value="1"/>
</dbReference>
<dbReference type="InterPro" id="IPR025110">
    <property type="entry name" value="AMP-bd_C"/>
</dbReference>
<dbReference type="PROSITE" id="PS00455">
    <property type="entry name" value="AMP_BINDING"/>
    <property type="match status" value="1"/>
</dbReference>
<evidence type="ECO:0000259" key="1">
    <source>
        <dbReference type="Pfam" id="PF00501"/>
    </source>
</evidence>
<accession>A0A6J6FVM7</accession>
<evidence type="ECO:0000313" key="5">
    <source>
        <dbReference type="EMBL" id="CAB4591044.1"/>
    </source>
</evidence>
<dbReference type="PANTHER" id="PTHR24096">
    <property type="entry name" value="LONG-CHAIN-FATTY-ACID--COA LIGASE"/>
    <property type="match status" value="1"/>
</dbReference>
<dbReference type="InterPro" id="IPR042099">
    <property type="entry name" value="ANL_N_sf"/>
</dbReference>
<dbReference type="EMBL" id="CAFBNJ010000106">
    <property type="protein sequence ID" value="CAB4963000.1"/>
    <property type="molecule type" value="Genomic_DNA"/>
</dbReference>
<dbReference type="InterPro" id="IPR000873">
    <property type="entry name" value="AMP-dep_synth/lig_dom"/>
</dbReference>
<name>A0A6J6FVM7_9ZZZZ</name>
<dbReference type="EMBL" id="CAESAL010000070">
    <property type="protein sequence ID" value="CAB4345414.1"/>
    <property type="molecule type" value="Genomic_DNA"/>
</dbReference>
<dbReference type="InterPro" id="IPR045851">
    <property type="entry name" value="AMP-bd_C_sf"/>
</dbReference>
<dbReference type="EMBL" id="CAEZTY010000056">
    <property type="protein sequence ID" value="CAB4591044.1"/>
    <property type="molecule type" value="Genomic_DNA"/>
</dbReference>
<dbReference type="SUPFAM" id="SSF56801">
    <property type="entry name" value="Acetyl-CoA synthetase-like"/>
    <property type="match status" value="1"/>
</dbReference>
<feature type="domain" description="AMP-binding enzyme C-terminal" evidence="2">
    <location>
        <begin position="421"/>
        <end position="499"/>
    </location>
</feature>
<evidence type="ECO:0000313" key="3">
    <source>
        <dbReference type="EMBL" id="CAB4345414.1"/>
    </source>
</evidence>
<dbReference type="Pfam" id="PF13193">
    <property type="entry name" value="AMP-binding_C"/>
    <property type="match status" value="1"/>
</dbReference>
<protein>
    <submittedName>
        <fullName evidence="5">Unannotated protein</fullName>
    </submittedName>
</protein>
<evidence type="ECO:0000313" key="7">
    <source>
        <dbReference type="EMBL" id="CAB4963000.1"/>
    </source>
</evidence>